<protein>
    <submittedName>
        <fullName evidence="2">Uncharacterized protein</fullName>
    </submittedName>
</protein>
<keyword evidence="3" id="KW-1185">Reference proteome</keyword>
<name>A0ABM7MAF6_9GAMM</name>
<dbReference type="Proteomes" id="UP001054820">
    <property type="component" value="Chromosome"/>
</dbReference>
<dbReference type="RefSeq" id="WP_237262023.1">
    <property type="nucleotide sequence ID" value="NZ_AP024202.1"/>
</dbReference>
<feature type="compositionally biased region" description="Basic and acidic residues" evidence="1">
    <location>
        <begin position="26"/>
        <end position="36"/>
    </location>
</feature>
<feature type="compositionally biased region" description="Low complexity" evidence="1">
    <location>
        <begin position="15"/>
        <end position="24"/>
    </location>
</feature>
<organism evidence="2 3">
    <name type="scientific">Thiomicrorhabdus immobilis</name>
    <dbReference type="NCBI Taxonomy" id="2791037"/>
    <lineage>
        <taxon>Bacteria</taxon>
        <taxon>Pseudomonadati</taxon>
        <taxon>Pseudomonadota</taxon>
        <taxon>Gammaproteobacteria</taxon>
        <taxon>Thiotrichales</taxon>
        <taxon>Piscirickettsiaceae</taxon>
        <taxon>Thiomicrorhabdus</taxon>
    </lineage>
</organism>
<reference evidence="2" key="1">
    <citation type="journal article" date="2022" name="Arch. Microbiol.">
        <title>Thiomicrorhabdus immobilis sp. nov., a mesophilic sulfur-oxidizing bacterium isolated from sediment of a brackish lake in northern Japan.</title>
        <authorList>
            <person name="Kojima H."/>
            <person name="Mochizuki J."/>
            <person name="Kanda M."/>
            <person name="Watanabe T."/>
            <person name="Fukui M."/>
        </authorList>
    </citation>
    <scope>NUCLEOTIDE SEQUENCE</scope>
    <source>
        <strain evidence="2">Am19</strain>
    </source>
</reference>
<proteinExistence type="predicted"/>
<accession>A0ABM7MAF6</accession>
<dbReference type="EMBL" id="AP024202">
    <property type="protein sequence ID" value="BCN92321.1"/>
    <property type="molecule type" value="Genomic_DNA"/>
</dbReference>
<gene>
    <name evidence="2" type="ORF">THMIRHAM_01060</name>
</gene>
<evidence type="ECO:0000313" key="3">
    <source>
        <dbReference type="Proteomes" id="UP001054820"/>
    </source>
</evidence>
<evidence type="ECO:0000256" key="1">
    <source>
        <dbReference type="SAM" id="MobiDB-lite"/>
    </source>
</evidence>
<feature type="region of interest" description="Disordered" evidence="1">
    <location>
        <begin position="15"/>
        <end position="52"/>
    </location>
</feature>
<feature type="compositionally biased region" description="Polar residues" evidence="1">
    <location>
        <begin position="37"/>
        <end position="52"/>
    </location>
</feature>
<evidence type="ECO:0000313" key="2">
    <source>
        <dbReference type="EMBL" id="BCN92321.1"/>
    </source>
</evidence>
<sequence length="113" mass="12250">MSTINPNLASAALSMQNQQSNNNSKIESKTNERSSESLRTPSKLDTSVTLTTSTENPVTDYLSLSRQQTINNTEAVENSANEANETTNGLTYASNLQAQSNFLSNQSTISTKE</sequence>